<name>A0A2N3HNA9_9FLAO</name>
<evidence type="ECO:0000313" key="2">
    <source>
        <dbReference type="EMBL" id="PKQ46348.1"/>
    </source>
</evidence>
<dbReference type="RefSeq" id="WP_106658625.1">
    <property type="nucleotide sequence ID" value="NZ_PJEO01000014.1"/>
</dbReference>
<accession>A0A2N3HNA9</accession>
<feature type="domain" description="Glycosyl transferase family 1" evidence="1">
    <location>
        <begin position="177"/>
        <end position="334"/>
    </location>
</feature>
<dbReference type="Proteomes" id="UP000233435">
    <property type="component" value="Unassembled WGS sequence"/>
</dbReference>
<evidence type="ECO:0000259" key="1">
    <source>
        <dbReference type="Pfam" id="PF00534"/>
    </source>
</evidence>
<dbReference type="OrthoDB" id="1116389at2"/>
<evidence type="ECO:0000313" key="3">
    <source>
        <dbReference type="Proteomes" id="UP000233435"/>
    </source>
</evidence>
<dbReference type="Pfam" id="PF00534">
    <property type="entry name" value="Glycos_transf_1"/>
    <property type="match status" value="1"/>
</dbReference>
<protein>
    <recommendedName>
        <fullName evidence="1">Glycosyl transferase family 1 domain-containing protein</fullName>
    </recommendedName>
</protein>
<reference evidence="2 3" key="1">
    <citation type="submission" date="2017-12" db="EMBL/GenBank/DDBJ databases">
        <title>Confluentibacter flavum sp. nov., isolated from the saline lake.</title>
        <authorList>
            <person name="Yu L."/>
        </authorList>
    </citation>
    <scope>NUCLEOTIDE SEQUENCE [LARGE SCALE GENOMIC DNA]</scope>
    <source>
        <strain evidence="2 3">3B</strain>
    </source>
</reference>
<sequence length="350" mass="40418">MTKKLLFITPLFPENDKEDHKVPFVSQFSTAFTENTNVEVDLISLFFPKSRPYKYNTINVYPIGSGFKRYYVFLPYLIKAIYKGFILCKKNKYDGILCFWYRESSLLGKILSSIFKIKLRVWMLGQDAKSTNKYPKLLKLSGEEIIMLSEHQKLIFLNDHHVEAKRIANASIDIRKFPQLNTGNREITILGVGNLSDLKNYSLFIDILSIIKKEFKDVKAVICGANRGDKANLEKKINALDLQDNILFTGSISQKEVLEYMNNAKIFLHTSKFEGSGTVLHEALYAGCNVVSTIPIENPRHIEDSFFYSTNKTELENRILTVLKSDFKAKRIEKFKMEDTVKEVYDSFYN</sequence>
<dbReference type="PANTHER" id="PTHR12526">
    <property type="entry name" value="GLYCOSYLTRANSFERASE"/>
    <property type="match status" value="1"/>
</dbReference>
<dbReference type="GO" id="GO:0016757">
    <property type="term" value="F:glycosyltransferase activity"/>
    <property type="evidence" value="ECO:0007669"/>
    <property type="project" value="InterPro"/>
</dbReference>
<comment type="caution">
    <text evidence="2">The sequence shown here is derived from an EMBL/GenBank/DDBJ whole genome shotgun (WGS) entry which is preliminary data.</text>
</comment>
<dbReference type="InterPro" id="IPR001296">
    <property type="entry name" value="Glyco_trans_1"/>
</dbReference>
<dbReference type="EMBL" id="PJEO01000014">
    <property type="protein sequence ID" value="PKQ46348.1"/>
    <property type="molecule type" value="Genomic_DNA"/>
</dbReference>
<dbReference type="CDD" id="cd03801">
    <property type="entry name" value="GT4_PimA-like"/>
    <property type="match status" value="1"/>
</dbReference>
<gene>
    <name evidence="2" type="ORF">CSW08_04085</name>
</gene>
<keyword evidence="3" id="KW-1185">Reference proteome</keyword>
<dbReference type="AlphaFoldDB" id="A0A2N3HNA9"/>
<proteinExistence type="predicted"/>
<dbReference type="Gene3D" id="3.40.50.2000">
    <property type="entry name" value="Glycogen Phosphorylase B"/>
    <property type="match status" value="2"/>
</dbReference>
<dbReference type="SUPFAM" id="SSF53756">
    <property type="entry name" value="UDP-Glycosyltransferase/glycogen phosphorylase"/>
    <property type="match status" value="1"/>
</dbReference>
<organism evidence="2 3">
    <name type="scientific">Confluentibacter flavum</name>
    <dbReference type="NCBI Taxonomy" id="1909700"/>
    <lineage>
        <taxon>Bacteria</taxon>
        <taxon>Pseudomonadati</taxon>
        <taxon>Bacteroidota</taxon>
        <taxon>Flavobacteriia</taxon>
        <taxon>Flavobacteriales</taxon>
        <taxon>Flavobacteriaceae</taxon>
        <taxon>Confluentibacter</taxon>
    </lineage>
</organism>